<evidence type="ECO:0000313" key="2">
    <source>
        <dbReference type="Proteomes" id="UP000557204"/>
    </source>
</evidence>
<organism evidence="1 2">
    <name type="scientific">Isoptericola sediminis</name>
    <dbReference type="NCBI Taxonomy" id="2733572"/>
    <lineage>
        <taxon>Bacteria</taxon>
        <taxon>Bacillati</taxon>
        <taxon>Actinomycetota</taxon>
        <taxon>Actinomycetes</taxon>
        <taxon>Micrococcales</taxon>
        <taxon>Promicromonosporaceae</taxon>
        <taxon>Isoptericola</taxon>
    </lineage>
</organism>
<dbReference type="AlphaFoldDB" id="A0A849K0S2"/>
<comment type="caution">
    <text evidence="1">The sequence shown here is derived from an EMBL/GenBank/DDBJ whole genome shotgun (WGS) entry which is preliminary data.</text>
</comment>
<dbReference type="RefSeq" id="WP_171245772.1">
    <property type="nucleotide sequence ID" value="NZ_JABFAJ010000003.1"/>
</dbReference>
<sequence length="160" mass="17529">MTRRYLPTALAVAAALLLALSDTLDPVHAVLLPAALLALRQAWAALDDGDHADWPPPPTEERHGARRDVSDLAWAAFTRNGRVSPRVTRRVRELAAHRLRARGIDPHDPDRYDDAAALLGADTLAGLLSPEPPTARTLHRWLDDLDRLTTDAPPSGRPTR</sequence>
<proteinExistence type="predicted"/>
<gene>
    <name evidence="1" type="ORF">HLI28_01765</name>
</gene>
<dbReference type="EMBL" id="JABFAJ010000003">
    <property type="protein sequence ID" value="NNU26271.1"/>
    <property type="molecule type" value="Genomic_DNA"/>
</dbReference>
<evidence type="ECO:0000313" key="1">
    <source>
        <dbReference type="EMBL" id="NNU26271.1"/>
    </source>
</evidence>
<dbReference type="Proteomes" id="UP000557204">
    <property type="component" value="Unassembled WGS sequence"/>
</dbReference>
<keyword evidence="2" id="KW-1185">Reference proteome</keyword>
<accession>A0A849K0S2</accession>
<evidence type="ECO:0008006" key="3">
    <source>
        <dbReference type="Google" id="ProtNLM"/>
    </source>
</evidence>
<protein>
    <recommendedName>
        <fullName evidence="3">DUF4129 domain-containing protein</fullName>
    </recommendedName>
</protein>
<reference evidence="1 2" key="1">
    <citation type="submission" date="2020-05" db="EMBL/GenBank/DDBJ databases">
        <title>Genome sequence of Isoptericola sp. JC619 isolated from Chilika lagoon, India.</title>
        <authorList>
            <person name="Kumar D."/>
            <person name="Appam K."/>
            <person name="Gandham S."/>
            <person name="Uppada J."/>
            <person name="Sasikala C."/>
            <person name="Venkata Ramana C."/>
        </authorList>
    </citation>
    <scope>NUCLEOTIDE SEQUENCE [LARGE SCALE GENOMIC DNA]</scope>
    <source>
        <strain evidence="1 2">JC619</strain>
    </source>
</reference>
<name>A0A849K0S2_9MICO</name>